<dbReference type="CDD" id="cd02856">
    <property type="entry name" value="E_set_GDE_Isoamylase_N"/>
    <property type="match status" value="1"/>
</dbReference>
<dbReference type="SMART" id="SM00642">
    <property type="entry name" value="Aamy"/>
    <property type="match status" value="1"/>
</dbReference>
<feature type="domain" description="Glycosyl hydrolase family 13 catalytic" evidence="5">
    <location>
        <begin position="182"/>
        <end position="592"/>
    </location>
</feature>
<dbReference type="SUPFAM" id="SSF51445">
    <property type="entry name" value="(Trans)glycosidases"/>
    <property type="match status" value="1"/>
</dbReference>
<comment type="similarity">
    <text evidence="1">Belongs to the glycosyl hydrolase 13 family.</text>
</comment>
<dbReference type="Pfam" id="PF00128">
    <property type="entry name" value="Alpha-amylase"/>
    <property type="match status" value="2"/>
</dbReference>
<dbReference type="InterPro" id="IPR044505">
    <property type="entry name" value="GlgX_Isoamylase_N_E_set"/>
</dbReference>
<dbReference type="Pfam" id="PF02922">
    <property type="entry name" value="CBM_48"/>
    <property type="match status" value="1"/>
</dbReference>
<dbReference type="AlphaFoldDB" id="A0AAX1JF24"/>
<sequence length="726" mass="81566">MSSTEGSFDNADTAPSLATVWPGTPFPLGATYDGTGTNFSLFSEVAEAVELCLIARNGEETRIDLDEVDGHIWHCYLPGITPGQRYGFRVHGPWDPNSGHRCDPSKLLLDPYGKSFVGEFKFGQALFSYDREVAAKDPSETGTPPMVDSLGHTMTTVVINPFFDWGSDRAPGTPYHETVIYEAHVKGMTQTHPAIPQELRGTYAGLAHPVIIDHLKSLNVTAIELMPIHQFMHDERLLDLGLRNYWGYNTFGFLAPHYQYAANRHAGGAVPEFKAMVRAFHDAGIEVILDVVYNHTAEGNHLGPTINFRGIDNAAYYRLVDGDLRHYKDFTGTGNSLNVRHPHTLQLIMDSLRYWVLEMHVDGFRFDLAATLAREFYDVDRLSAFFDLVQQDPVVSQVKLIAEPWDVGEGGYQVGNFPGLWTEWNGKYRDTVRDYWRGEPATLGEFGSRLTGSSDLYEATGRRPSASINFVTAHDGFTLKDLVSYNNKHNEANGEDNKDGESHNRSWNCGVEGPTDDPQIVELRCKQMRNIMGTLMVSQGTPMISHGDEIGRTQLGNNNVYCQDSPVSWMDWSLVEKNADQLAFTRRVTALRKKHPVFRRRRFLKGQPIRSGAEVHDIAWLTPAGKEMTAQDWDNYFGKSITVFLNGEALNERGRRGERVVDDSFLLCFNAHEHEVNFVMPNHDYARQWTVELDTTSPTGAAELVVNDCDEIVLPARSLLVLRKTL</sequence>
<dbReference type="SUPFAM" id="SSF51011">
    <property type="entry name" value="Glycosyl hydrolase domain"/>
    <property type="match status" value="1"/>
</dbReference>
<dbReference type="GO" id="GO:0004135">
    <property type="term" value="F:amylo-alpha-1,6-glucosidase activity"/>
    <property type="evidence" value="ECO:0007669"/>
    <property type="project" value="InterPro"/>
</dbReference>
<keyword evidence="2" id="KW-0378">Hydrolase</keyword>
<dbReference type="RefSeq" id="WP_085075693.1">
    <property type="nucleotide sequence ID" value="NZ_BLKU01000003.1"/>
</dbReference>
<evidence type="ECO:0000256" key="4">
    <source>
        <dbReference type="SAM" id="MobiDB-lite"/>
    </source>
</evidence>
<feature type="region of interest" description="Disordered" evidence="4">
    <location>
        <begin position="488"/>
        <end position="513"/>
    </location>
</feature>
<feature type="compositionally biased region" description="Basic and acidic residues" evidence="4">
    <location>
        <begin position="488"/>
        <end position="504"/>
    </location>
</feature>
<dbReference type="InterPro" id="IPR004193">
    <property type="entry name" value="Glyco_hydro_13_N"/>
</dbReference>
<evidence type="ECO:0000313" key="7">
    <source>
        <dbReference type="Proteomes" id="UP000663583"/>
    </source>
</evidence>
<gene>
    <name evidence="6" type="primary">glgX</name>
    <name evidence="6" type="ORF">I2456_11785</name>
</gene>
<organism evidence="6 7">
    <name type="scientific">Mycobacterium kubicae</name>
    <dbReference type="NCBI Taxonomy" id="120959"/>
    <lineage>
        <taxon>Bacteria</taxon>
        <taxon>Bacillati</taxon>
        <taxon>Actinomycetota</taxon>
        <taxon>Actinomycetes</taxon>
        <taxon>Mycobacteriales</taxon>
        <taxon>Mycobacteriaceae</taxon>
        <taxon>Mycobacterium</taxon>
        <taxon>Mycobacterium simiae complex</taxon>
    </lineage>
</organism>
<name>A0AAX1JF24_9MYCO</name>
<dbReference type="Gene3D" id="2.60.40.10">
    <property type="entry name" value="Immunoglobulins"/>
    <property type="match status" value="1"/>
</dbReference>
<evidence type="ECO:0000256" key="3">
    <source>
        <dbReference type="ARBA" id="ARBA00023295"/>
    </source>
</evidence>
<dbReference type="KEGG" id="mku:I2456_11785"/>
<keyword evidence="3" id="KW-0326">Glycosidase</keyword>
<accession>A0AAX1JF24</accession>
<evidence type="ECO:0000256" key="2">
    <source>
        <dbReference type="ARBA" id="ARBA00022801"/>
    </source>
</evidence>
<evidence type="ECO:0000256" key="1">
    <source>
        <dbReference type="ARBA" id="ARBA00008061"/>
    </source>
</evidence>
<dbReference type="Gene3D" id="2.60.40.1180">
    <property type="entry name" value="Golgi alpha-mannosidase II"/>
    <property type="match status" value="1"/>
</dbReference>
<dbReference type="EMBL" id="CP065047">
    <property type="protein sequence ID" value="QPI40056.1"/>
    <property type="molecule type" value="Genomic_DNA"/>
</dbReference>
<dbReference type="PANTHER" id="PTHR43002">
    <property type="entry name" value="GLYCOGEN DEBRANCHING ENZYME"/>
    <property type="match status" value="1"/>
</dbReference>
<dbReference type="Proteomes" id="UP000663583">
    <property type="component" value="Chromosome"/>
</dbReference>
<dbReference type="InterPro" id="IPR017853">
    <property type="entry name" value="GH"/>
</dbReference>
<dbReference type="InterPro" id="IPR013780">
    <property type="entry name" value="Glyco_hydro_b"/>
</dbReference>
<proteinExistence type="inferred from homology"/>
<dbReference type="CDD" id="cd11326">
    <property type="entry name" value="AmyAc_Glg_debranch"/>
    <property type="match status" value="1"/>
</dbReference>
<dbReference type="InterPro" id="IPR006047">
    <property type="entry name" value="GH13_cat_dom"/>
</dbReference>
<dbReference type="SUPFAM" id="SSF81296">
    <property type="entry name" value="E set domains"/>
    <property type="match status" value="1"/>
</dbReference>
<evidence type="ECO:0000313" key="6">
    <source>
        <dbReference type="EMBL" id="QPI40056.1"/>
    </source>
</evidence>
<dbReference type="InterPro" id="IPR013783">
    <property type="entry name" value="Ig-like_fold"/>
</dbReference>
<dbReference type="InterPro" id="IPR011837">
    <property type="entry name" value="Glycogen_debranch_GlgX"/>
</dbReference>
<evidence type="ECO:0000259" key="5">
    <source>
        <dbReference type="SMART" id="SM00642"/>
    </source>
</evidence>
<dbReference type="GO" id="GO:0005980">
    <property type="term" value="P:glycogen catabolic process"/>
    <property type="evidence" value="ECO:0007669"/>
    <property type="project" value="InterPro"/>
</dbReference>
<reference evidence="6" key="1">
    <citation type="submission" date="2020-11" db="EMBL/GenBank/DDBJ databases">
        <title>Intraspecies plasmid and genomic variation of Mycobacterium kubicae revealed by the complete genome sequences of two clinical isolates.</title>
        <authorList>
            <person name="Hendrix J.R."/>
            <person name="Epperson L.E."/>
            <person name="Honda J.R."/>
            <person name="Strong M."/>
        </authorList>
    </citation>
    <scope>NUCLEOTIDE SEQUENCE</scope>
    <source>
        <strain evidence="6">JCM 13573</strain>
    </source>
</reference>
<dbReference type="InterPro" id="IPR014756">
    <property type="entry name" value="Ig_E-set"/>
</dbReference>
<protein>
    <submittedName>
        <fullName evidence="6">Glycogen debranching protein GlgX</fullName>
    </submittedName>
</protein>
<dbReference type="Gene3D" id="3.20.20.80">
    <property type="entry name" value="Glycosidases"/>
    <property type="match status" value="1"/>
</dbReference>
<dbReference type="NCBIfam" id="TIGR02100">
    <property type="entry name" value="glgX_debranch"/>
    <property type="match status" value="1"/>
</dbReference>